<dbReference type="InterPro" id="IPR036291">
    <property type="entry name" value="NAD(P)-bd_dom_sf"/>
</dbReference>
<evidence type="ECO:0000256" key="2">
    <source>
        <dbReference type="ARBA" id="ARBA00004994"/>
    </source>
</evidence>
<comment type="similarity">
    <text evidence="3 11">Belongs to the ketopantoate reductase family.</text>
</comment>
<feature type="domain" description="Ketopantoate reductase N-terminal" evidence="12">
    <location>
        <begin position="15"/>
        <end position="157"/>
    </location>
</feature>
<dbReference type="OrthoDB" id="9796561at2"/>
<comment type="caution">
    <text evidence="14">The sequence shown here is derived from an EMBL/GenBank/DDBJ whole genome shotgun (WGS) entry which is preliminary data.</text>
</comment>
<comment type="pathway">
    <text evidence="2 11">Cofactor biosynthesis; (R)-pantothenate biosynthesis; (R)-pantoate from 3-methyl-2-oxobutanoate: step 2/2.</text>
</comment>
<dbReference type="SUPFAM" id="SSF48179">
    <property type="entry name" value="6-phosphogluconate dehydrogenase C-terminal domain-like"/>
    <property type="match status" value="1"/>
</dbReference>
<proteinExistence type="inferred from homology"/>
<dbReference type="InterPro" id="IPR050838">
    <property type="entry name" value="Ketopantoate_reductase"/>
</dbReference>
<comment type="function">
    <text evidence="1 11">Catalyzes the NADPH-dependent reduction of ketopantoate into pantoic acid.</text>
</comment>
<dbReference type="NCBIfam" id="TIGR00745">
    <property type="entry name" value="apbA_panE"/>
    <property type="match status" value="1"/>
</dbReference>
<evidence type="ECO:0000256" key="3">
    <source>
        <dbReference type="ARBA" id="ARBA00007870"/>
    </source>
</evidence>
<dbReference type="SUPFAM" id="SSF51735">
    <property type="entry name" value="NAD(P)-binding Rossmann-fold domains"/>
    <property type="match status" value="1"/>
</dbReference>
<dbReference type="AlphaFoldDB" id="A0A5M8Q8A0"/>
<sequence length="335" mass="34540">MAVAGTADATARQRVAVIGAGAIGGTIAARLDAIGHDVTVTARGENLAAIREHGLRLRGAYGAHTARVTALESLAEAPDVAILATKATGTAAALEASRAALADVPLLVVQNGLGGERAAARLLGHDRVAGGIALMAANSMEPGVVTVTAAGDTIVGGAEGERFAALLGEALPTSLTPSIEGAQWTKLLINMVNALPAIVGHSVQDVIRDPGLRRVMLASMRETARIGLASGVRFQPLQGLTPLLVRLVAFAPRRIAQQVPLRIRDRLGDVPNLGSTQQSIRRGQPTEVDLINGAVVDAAARLGREAPVNAALVELVHEVERTGRFLPASAVRRLA</sequence>
<dbReference type="InterPro" id="IPR013332">
    <property type="entry name" value="KPR_N"/>
</dbReference>
<dbReference type="GO" id="GO:0050661">
    <property type="term" value="F:NADP binding"/>
    <property type="evidence" value="ECO:0007669"/>
    <property type="project" value="TreeGrafter"/>
</dbReference>
<evidence type="ECO:0000256" key="8">
    <source>
        <dbReference type="ARBA" id="ARBA00023002"/>
    </source>
</evidence>
<evidence type="ECO:0000259" key="12">
    <source>
        <dbReference type="Pfam" id="PF02558"/>
    </source>
</evidence>
<evidence type="ECO:0000256" key="6">
    <source>
        <dbReference type="ARBA" id="ARBA00022655"/>
    </source>
</evidence>
<accession>A0A5M8Q8A0</accession>
<keyword evidence="15" id="KW-1185">Reference proteome</keyword>
<dbReference type="PANTHER" id="PTHR43765:SF2">
    <property type="entry name" value="2-DEHYDROPANTOATE 2-REDUCTASE"/>
    <property type="match status" value="1"/>
</dbReference>
<gene>
    <name evidence="14" type="ORF">FQ330_10455</name>
</gene>
<dbReference type="Gene3D" id="3.40.50.720">
    <property type="entry name" value="NAD(P)-binding Rossmann-like Domain"/>
    <property type="match status" value="1"/>
</dbReference>
<dbReference type="Pfam" id="PF02558">
    <property type="entry name" value="ApbA"/>
    <property type="match status" value="1"/>
</dbReference>
<evidence type="ECO:0000256" key="5">
    <source>
        <dbReference type="ARBA" id="ARBA00019465"/>
    </source>
</evidence>
<evidence type="ECO:0000256" key="4">
    <source>
        <dbReference type="ARBA" id="ARBA00013014"/>
    </source>
</evidence>
<comment type="catalytic activity">
    <reaction evidence="10 11">
        <text>(R)-pantoate + NADP(+) = 2-dehydropantoate + NADPH + H(+)</text>
        <dbReference type="Rhea" id="RHEA:16233"/>
        <dbReference type="ChEBI" id="CHEBI:11561"/>
        <dbReference type="ChEBI" id="CHEBI:15378"/>
        <dbReference type="ChEBI" id="CHEBI:15980"/>
        <dbReference type="ChEBI" id="CHEBI:57783"/>
        <dbReference type="ChEBI" id="CHEBI:58349"/>
        <dbReference type="EC" id="1.1.1.169"/>
    </reaction>
</comment>
<evidence type="ECO:0000259" key="13">
    <source>
        <dbReference type="Pfam" id="PF08546"/>
    </source>
</evidence>
<dbReference type="EMBL" id="VOIR01000015">
    <property type="protein sequence ID" value="KAA6432185.1"/>
    <property type="molecule type" value="Genomic_DNA"/>
</dbReference>
<evidence type="ECO:0000313" key="15">
    <source>
        <dbReference type="Proteomes" id="UP000323221"/>
    </source>
</evidence>
<evidence type="ECO:0000256" key="10">
    <source>
        <dbReference type="ARBA" id="ARBA00048793"/>
    </source>
</evidence>
<dbReference type="PANTHER" id="PTHR43765">
    <property type="entry name" value="2-DEHYDROPANTOATE 2-REDUCTASE-RELATED"/>
    <property type="match status" value="1"/>
</dbReference>
<protein>
    <recommendedName>
        <fullName evidence="5 11">2-dehydropantoate 2-reductase</fullName>
        <ecNumber evidence="4 11">1.1.1.169</ecNumber>
    </recommendedName>
    <alternativeName>
        <fullName evidence="9 11">Ketopantoate reductase</fullName>
    </alternativeName>
</protein>
<name>A0A5M8Q8A0_9MICO</name>
<dbReference type="GO" id="GO:0015940">
    <property type="term" value="P:pantothenate biosynthetic process"/>
    <property type="evidence" value="ECO:0007669"/>
    <property type="project" value="UniProtKB-UniPathway"/>
</dbReference>
<dbReference type="Proteomes" id="UP000323221">
    <property type="component" value="Unassembled WGS sequence"/>
</dbReference>
<reference evidence="14 15" key="1">
    <citation type="submission" date="2019-08" db="EMBL/GenBank/DDBJ databases">
        <title>Agrococcus lahaulensis sp. nov., isolated from a cold desert of the Indian Himalayas.</title>
        <authorList>
            <person name="Qu J.H."/>
        </authorList>
    </citation>
    <scope>NUCLEOTIDE SEQUENCE [LARGE SCALE GENOMIC DNA]</scope>
    <source>
        <strain evidence="14 15">NS18</strain>
    </source>
</reference>
<dbReference type="Gene3D" id="1.10.1040.10">
    <property type="entry name" value="N-(1-d-carboxylethyl)-l-norvaline Dehydrogenase, domain 2"/>
    <property type="match status" value="1"/>
</dbReference>
<dbReference type="RefSeq" id="WP_146357357.1">
    <property type="nucleotide sequence ID" value="NZ_VOIR01000015.1"/>
</dbReference>
<dbReference type="Pfam" id="PF08546">
    <property type="entry name" value="ApbA_C"/>
    <property type="match status" value="1"/>
</dbReference>
<dbReference type="InterPro" id="IPR013328">
    <property type="entry name" value="6PGD_dom2"/>
</dbReference>
<dbReference type="InterPro" id="IPR008927">
    <property type="entry name" value="6-PGluconate_DH-like_C_sf"/>
</dbReference>
<evidence type="ECO:0000256" key="9">
    <source>
        <dbReference type="ARBA" id="ARBA00032024"/>
    </source>
</evidence>
<dbReference type="GO" id="GO:0008677">
    <property type="term" value="F:2-dehydropantoate 2-reductase activity"/>
    <property type="evidence" value="ECO:0007669"/>
    <property type="project" value="UniProtKB-EC"/>
</dbReference>
<keyword evidence="7 11" id="KW-0521">NADP</keyword>
<evidence type="ECO:0000313" key="14">
    <source>
        <dbReference type="EMBL" id="KAA6432185.1"/>
    </source>
</evidence>
<evidence type="ECO:0000256" key="11">
    <source>
        <dbReference type="RuleBase" id="RU362068"/>
    </source>
</evidence>
<dbReference type="InterPro" id="IPR003710">
    <property type="entry name" value="ApbA"/>
</dbReference>
<organism evidence="14 15">
    <name type="scientific">Agrococcus sediminis</name>
    <dbReference type="NCBI Taxonomy" id="2599924"/>
    <lineage>
        <taxon>Bacteria</taxon>
        <taxon>Bacillati</taxon>
        <taxon>Actinomycetota</taxon>
        <taxon>Actinomycetes</taxon>
        <taxon>Micrococcales</taxon>
        <taxon>Microbacteriaceae</taxon>
        <taxon>Agrococcus</taxon>
    </lineage>
</organism>
<dbReference type="InterPro" id="IPR013752">
    <property type="entry name" value="KPA_reductase"/>
</dbReference>
<keyword evidence="6 11" id="KW-0566">Pantothenate biosynthesis</keyword>
<evidence type="ECO:0000256" key="1">
    <source>
        <dbReference type="ARBA" id="ARBA00002919"/>
    </source>
</evidence>
<keyword evidence="8 11" id="KW-0560">Oxidoreductase</keyword>
<dbReference type="GO" id="GO:0005737">
    <property type="term" value="C:cytoplasm"/>
    <property type="evidence" value="ECO:0007669"/>
    <property type="project" value="TreeGrafter"/>
</dbReference>
<dbReference type="UniPathway" id="UPA00028">
    <property type="reaction ID" value="UER00004"/>
</dbReference>
<feature type="domain" description="Ketopantoate reductase C-terminal" evidence="13">
    <location>
        <begin position="179"/>
        <end position="320"/>
    </location>
</feature>
<dbReference type="EC" id="1.1.1.169" evidence="4 11"/>
<evidence type="ECO:0000256" key="7">
    <source>
        <dbReference type="ARBA" id="ARBA00022857"/>
    </source>
</evidence>